<comment type="similarity">
    <text evidence="1 6">Belongs to the acylphosphatase family.</text>
</comment>
<dbReference type="InterPro" id="IPR020456">
    <property type="entry name" value="Acylphosphatase"/>
</dbReference>
<evidence type="ECO:0000256" key="3">
    <source>
        <dbReference type="ARBA" id="ARBA00047645"/>
    </source>
</evidence>
<feature type="region of interest" description="Disordered" evidence="7">
    <location>
        <begin position="68"/>
        <end position="91"/>
    </location>
</feature>
<dbReference type="InterPro" id="IPR001792">
    <property type="entry name" value="Acylphosphatase-like_dom"/>
</dbReference>
<feature type="active site" evidence="4">
    <location>
        <position position="36"/>
    </location>
</feature>
<dbReference type="InterPro" id="IPR036046">
    <property type="entry name" value="Acylphosphatase-like_dom_sf"/>
</dbReference>
<evidence type="ECO:0000256" key="1">
    <source>
        <dbReference type="ARBA" id="ARBA00005614"/>
    </source>
</evidence>
<comment type="catalytic activity">
    <reaction evidence="3 4 5">
        <text>an acyl phosphate + H2O = a carboxylate + phosphate + H(+)</text>
        <dbReference type="Rhea" id="RHEA:14965"/>
        <dbReference type="ChEBI" id="CHEBI:15377"/>
        <dbReference type="ChEBI" id="CHEBI:15378"/>
        <dbReference type="ChEBI" id="CHEBI:29067"/>
        <dbReference type="ChEBI" id="CHEBI:43474"/>
        <dbReference type="ChEBI" id="CHEBI:59918"/>
        <dbReference type="EC" id="3.6.1.7"/>
    </reaction>
</comment>
<evidence type="ECO:0000256" key="6">
    <source>
        <dbReference type="RuleBase" id="RU004168"/>
    </source>
</evidence>
<sequence length="91" mass="10096">MIARHVFVSGRVQGVFFRDWTVETARALGLTGWVRNLSDGRVEVVAQGDENAMNRLLEKCREGSEAARVDKLDVSPAEPQDFTSFERAATA</sequence>
<dbReference type="RefSeq" id="WP_165327020.1">
    <property type="nucleotide sequence ID" value="NZ_CP049109.1"/>
</dbReference>
<name>A0A6G6Y609_9SPHN</name>
<dbReference type="PROSITE" id="PS51160">
    <property type="entry name" value="ACYLPHOSPHATASE_3"/>
    <property type="match status" value="1"/>
</dbReference>
<dbReference type="Gene3D" id="3.30.70.100">
    <property type="match status" value="1"/>
</dbReference>
<dbReference type="PRINTS" id="PR00112">
    <property type="entry name" value="ACYLPHPHTASE"/>
</dbReference>
<evidence type="ECO:0000256" key="2">
    <source>
        <dbReference type="ARBA" id="ARBA00012150"/>
    </source>
</evidence>
<evidence type="ECO:0000256" key="7">
    <source>
        <dbReference type="SAM" id="MobiDB-lite"/>
    </source>
</evidence>
<proteinExistence type="inferred from homology"/>
<evidence type="ECO:0000313" key="10">
    <source>
        <dbReference type="Proteomes" id="UP000501568"/>
    </source>
</evidence>
<dbReference type="EMBL" id="CP049109">
    <property type="protein sequence ID" value="QIG80016.1"/>
    <property type="molecule type" value="Genomic_DNA"/>
</dbReference>
<evidence type="ECO:0000313" key="9">
    <source>
        <dbReference type="EMBL" id="QIG80016.1"/>
    </source>
</evidence>
<keyword evidence="4 5" id="KW-0378">Hydrolase</keyword>
<dbReference type="GO" id="GO:0003998">
    <property type="term" value="F:acylphosphatase activity"/>
    <property type="evidence" value="ECO:0007669"/>
    <property type="project" value="UniProtKB-EC"/>
</dbReference>
<dbReference type="PROSITE" id="PS00150">
    <property type="entry name" value="ACYLPHOSPHATASE_1"/>
    <property type="match status" value="1"/>
</dbReference>
<gene>
    <name evidence="9" type="ORF">G5C33_09650</name>
</gene>
<protein>
    <recommendedName>
        <fullName evidence="2 4">Acylphosphatase</fullName>
        <ecNumber evidence="2 4">3.6.1.7</ecNumber>
    </recommendedName>
</protein>
<organism evidence="9 10">
    <name type="scientific">Stakelama tenebrarum</name>
    <dbReference type="NCBI Taxonomy" id="2711215"/>
    <lineage>
        <taxon>Bacteria</taxon>
        <taxon>Pseudomonadati</taxon>
        <taxon>Pseudomonadota</taxon>
        <taxon>Alphaproteobacteria</taxon>
        <taxon>Sphingomonadales</taxon>
        <taxon>Sphingomonadaceae</taxon>
        <taxon>Stakelama</taxon>
    </lineage>
</organism>
<feature type="domain" description="Acylphosphatase-like" evidence="8">
    <location>
        <begin position="3"/>
        <end position="89"/>
    </location>
</feature>
<evidence type="ECO:0000256" key="4">
    <source>
        <dbReference type="PROSITE-ProRule" id="PRU00520"/>
    </source>
</evidence>
<evidence type="ECO:0000259" key="8">
    <source>
        <dbReference type="PROSITE" id="PS51160"/>
    </source>
</evidence>
<dbReference type="EC" id="3.6.1.7" evidence="2 4"/>
<dbReference type="PANTHER" id="PTHR47268">
    <property type="entry name" value="ACYLPHOSPHATASE"/>
    <property type="match status" value="1"/>
</dbReference>
<dbReference type="AlphaFoldDB" id="A0A6G6Y609"/>
<dbReference type="PROSITE" id="PS00151">
    <property type="entry name" value="ACYLPHOSPHATASE_2"/>
    <property type="match status" value="1"/>
</dbReference>
<reference evidence="9 10" key="1">
    <citation type="submission" date="2020-02" db="EMBL/GenBank/DDBJ databases">
        <authorList>
            <person name="Zheng R.K."/>
            <person name="Sun C.M."/>
        </authorList>
    </citation>
    <scope>NUCLEOTIDE SEQUENCE [LARGE SCALE GENOMIC DNA]</scope>
    <source>
        <strain evidence="10">zrk23</strain>
    </source>
</reference>
<dbReference type="Pfam" id="PF00708">
    <property type="entry name" value="Acylphosphatase"/>
    <property type="match status" value="1"/>
</dbReference>
<dbReference type="InterPro" id="IPR017968">
    <property type="entry name" value="Acylphosphatase_CS"/>
</dbReference>
<feature type="active site" evidence="4">
    <location>
        <position position="18"/>
    </location>
</feature>
<dbReference type="PANTHER" id="PTHR47268:SF4">
    <property type="entry name" value="ACYLPHOSPHATASE"/>
    <property type="match status" value="1"/>
</dbReference>
<dbReference type="SUPFAM" id="SSF54975">
    <property type="entry name" value="Acylphosphatase/BLUF domain-like"/>
    <property type="match status" value="1"/>
</dbReference>
<dbReference type="KEGG" id="spzr:G5C33_09650"/>
<accession>A0A6G6Y609</accession>
<keyword evidence="10" id="KW-1185">Reference proteome</keyword>
<evidence type="ECO:0000256" key="5">
    <source>
        <dbReference type="RuleBase" id="RU000553"/>
    </source>
</evidence>
<dbReference type="Proteomes" id="UP000501568">
    <property type="component" value="Chromosome"/>
</dbReference>